<comment type="caution">
    <text evidence="7">The sequence shown here is derived from an EMBL/GenBank/DDBJ whole genome shotgun (WGS) entry which is preliminary data.</text>
</comment>
<dbReference type="PROSITE" id="PS00589">
    <property type="entry name" value="PTS_HPR_SER"/>
    <property type="match status" value="1"/>
</dbReference>
<evidence type="ECO:0000313" key="8">
    <source>
        <dbReference type="Proteomes" id="UP000029622"/>
    </source>
</evidence>
<dbReference type="CDD" id="cd00367">
    <property type="entry name" value="PTS-HPr_like"/>
    <property type="match status" value="1"/>
</dbReference>
<sequence length="87" mass="9502">MYTAEVELKNETGLHARPASIFVKEASKYTSDIKIIKNGKEYNAKSIMGILSLGAGKGDKLTITAEGEDEKQAIQALKALVENNFEK</sequence>
<dbReference type="InterPro" id="IPR050399">
    <property type="entry name" value="HPr"/>
</dbReference>
<dbReference type="InterPro" id="IPR000032">
    <property type="entry name" value="HPr-like"/>
</dbReference>
<dbReference type="GO" id="GO:0009401">
    <property type="term" value="P:phosphoenolpyruvate-dependent sugar phosphotransferase system"/>
    <property type="evidence" value="ECO:0007669"/>
    <property type="project" value="UniProtKB-KW"/>
</dbReference>
<dbReference type="Gene3D" id="3.30.1340.10">
    <property type="entry name" value="HPr-like"/>
    <property type="match status" value="1"/>
</dbReference>
<dbReference type="PROSITE" id="PS51350">
    <property type="entry name" value="PTS_HPR_DOM"/>
    <property type="match status" value="1"/>
</dbReference>
<comment type="subcellular location">
    <subcellularLocation>
        <location evidence="2">Cytoplasm</location>
    </subcellularLocation>
</comment>
<evidence type="ECO:0000313" key="7">
    <source>
        <dbReference type="EMBL" id="KGG80642.1"/>
    </source>
</evidence>
<dbReference type="Proteomes" id="UP000029622">
    <property type="component" value="Unassembled WGS sequence"/>
</dbReference>
<keyword evidence="5" id="KW-0598">Phosphotransferase system</keyword>
<dbReference type="RefSeq" id="WP_035162937.1">
    <property type="nucleotide sequence ID" value="NZ_AZTB01000018.1"/>
</dbReference>
<dbReference type="Pfam" id="PF00381">
    <property type="entry name" value="PTS-HPr"/>
    <property type="match status" value="1"/>
</dbReference>
<dbReference type="PANTHER" id="PTHR33705:SF2">
    <property type="entry name" value="PHOSPHOCARRIER PROTEIN NPR"/>
    <property type="match status" value="1"/>
</dbReference>
<accession>A0A096BIF6</accession>
<proteinExistence type="predicted"/>
<dbReference type="EMBL" id="AZTB01000018">
    <property type="protein sequence ID" value="KGG80642.1"/>
    <property type="molecule type" value="Genomic_DNA"/>
</dbReference>
<dbReference type="STRING" id="1156417.Y919_04870"/>
<feature type="domain" description="HPr" evidence="6">
    <location>
        <begin position="1"/>
        <end position="87"/>
    </location>
</feature>
<dbReference type="NCBIfam" id="TIGR01003">
    <property type="entry name" value="PTS_HPr_family"/>
    <property type="match status" value="1"/>
</dbReference>
<comment type="function">
    <text evidence="1">General (non sugar-specific) component of the phosphoenolpyruvate-dependent sugar phosphotransferase system (sugar PTS). This major carbohydrate active-transport system catalyzes the phosphorylation of incoming sugar substrates concomitantly with their translocation across the cell membrane. The phosphoryl group from phosphoenolpyruvate (PEP) is transferred to the phosphoryl carrier protein HPr by enzyme I. Phospho-HPr then transfers it to the PTS EIIA domain.</text>
</comment>
<dbReference type="InterPro" id="IPR002114">
    <property type="entry name" value="PTS_HPr_Ser_P_site"/>
</dbReference>
<dbReference type="InterPro" id="IPR035895">
    <property type="entry name" value="HPr-like_sf"/>
</dbReference>
<keyword evidence="4" id="KW-0963">Cytoplasm</keyword>
<evidence type="ECO:0000256" key="1">
    <source>
        <dbReference type="ARBA" id="ARBA00003681"/>
    </source>
</evidence>
<evidence type="ECO:0000256" key="5">
    <source>
        <dbReference type="ARBA" id="ARBA00022683"/>
    </source>
</evidence>
<dbReference type="PANTHER" id="PTHR33705">
    <property type="entry name" value="PHOSPHOCARRIER PROTEIN HPR"/>
    <property type="match status" value="1"/>
</dbReference>
<dbReference type="InterPro" id="IPR001020">
    <property type="entry name" value="PTS_HPr_His_P_site"/>
</dbReference>
<evidence type="ECO:0000256" key="4">
    <source>
        <dbReference type="ARBA" id="ARBA00022490"/>
    </source>
</evidence>
<dbReference type="PRINTS" id="PR00107">
    <property type="entry name" value="PHOSPHOCPHPR"/>
</dbReference>
<dbReference type="AlphaFoldDB" id="A0A096BIF6"/>
<gene>
    <name evidence="7" type="ORF">Y919_04870</name>
</gene>
<name>A0A096BIF6_9FIRM</name>
<evidence type="ECO:0000259" key="6">
    <source>
        <dbReference type="PROSITE" id="PS51350"/>
    </source>
</evidence>
<dbReference type="GO" id="GO:0005737">
    <property type="term" value="C:cytoplasm"/>
    <property type="evidence" value="ECO:0007669"/>
    <property type="project" value="UniProtKB-SubCell"/>
</dbReference>
<evidence type="ECO:0000256" key="3">
    <source>
        <dbReference type="ARBA" id="ARBA00020422"/>
    </source>
</evidence>
<reference evidence="7 8" key="1">
    <citation type="submission" date="2013-12" db="EMBL/GenBank/DDBJ databases">
        <title>Draft genome sequence of Caloranaerobacter sp. H53214.</title>
        <authorList>
            <person name="Jiang L.J."/>
            <person name="Shao Z.Z."/>
            <person name="Long M.N."/>
        </authorList>
    </citation>
    <scope>NUCLEOTIDE SEQUENCE [LARGE SCALE GENOMIC DNA]</scope>
    <source>
        <strain evidence="7 8">H53214</strain>
    </source>
</reference>
<organism evidence="7 8">
    <name type="scientific">Caloranaerobacter azorensis H53214</name>
    <dbReference type="NCBI Taxonomy" id="1156417"/>
    <lineage>
        <taxon>Bacteria</taxon>
        <taxon>Bacillati</taxon>
        <taxon>Bacillota</taxon>
        <taxon>Tissierellia</taxon>
        <taxon>Tissierellales</taxon>
        <taxon>Thermohalobacteraceae</taxon>
        <taxon>Caloranaerobacter</taxon>
    </lineage>
</organism>
<protein>
    <recommendedName>
        <fullName evidence="3">Phosphocarrier protein HPr</fullName>
    </recommendedName>
</protein>
<dbReference type="PROSITE" id="PS00369">
    <property type="entry name" value="PTS_HPR_HIS"/>
    <property type="match status" value="1"/>
</dbReference>
<evidence type="ECO:0000256" key="2">
    <source>
        <dbReference type="ARBA" id="ARBA00004496"/>
    </source>
</evidence>
<dbReference type="SUPFAM" id="SSF55594">
    <property type="entry name" value="HPr-like"/>
    <property type="match status" value="1"/>
</dbReference>